<dbReference type="eggNOG" id="COG1802">
    <property type="taxonomic scope" value="Bacteria"/>
</dbReference>
<dbReference type="SUPFAM" id="SSF46785">
    <property type="entry name" value="Winged helix' DNA-binding domain"/>
    <property type="match status" value="1"/>
</dbReference>
<evidence type="ECO:0000256" key="1">
    <source>
        <dbReference type="ARBA" id="ARBA00023015"/>
    </source>
</evidence>
<dbReference type="PRINTS" id="PR00035">
    <property type="entry name" value="HTHGNTR"/>
</dbReference>
<evidence type="ECO:0000313" key="5">
    <source>
        <dbReference type="EMBL" id="ABE36216.1"/>
    </source>
</evidence>
<dbReference type="SUPFAM" id="SSF48008">
    <property type="entry name" value="GntR ligand-binding domain-like"/>
    <property type="match status" value="1"/>
</dbReference>
<keyword evidence="1" id="KW-0805">Transcription regulation</keyword>
<dbReference type="RefSeq" id="WP_011493476.1">
    <property type="nucleotide sequence ID" value="NC_007953.1"/>
</dbReference>
<dbReference type="PANTHER" id="PTHR43537">
    <property type="entry name" value="TRANSCRIPTIONAL REGULATOR, GNTR FAMILY"/>
    <property type="match status" value="1"/>
</dbReference>
<organism evidence="5 6">
    <name type="scientific">Paraburkholderia xenovorans (strain LB400)</name>
    <dbReference type="NCBI Taxonomy" id="266265"/>
    <lineage>
        <taxon>Bacteria</taxon>
        <taxon>Pseudomonadati</taxon>
        <taxon>Pseudomonadota</taxon>
        <taxon>Betaproteobacteria</taxon>
        <taxon>Burkholderiales</taxon>
        <taxon>Burkholderiaceae</taxon>
        <taxon>Paraburkholderia</taxon>
    </lineage>
</organism>
<evidence type="ECO:0000256" key="2">
    <source>
        <dbReference type="ARBA" id="ARBA00023125"/>
    </source>
</evidence>
<dbReference type="GO" id="GO:0003700">
    <property type="term" value="F:DNA-binding transcription factor activity"/>
    <property type="evidence" value="ECO:0007669"/>
    <property type="project" value="InterPro"/>
</dbReference>
<dbReference type="Proteomes" id="UP000001817">
    <property type="component" value="Chromosome 3"/>
</dbReference>
<evidence type="ECO:0000313" key="6">
    <source>
        <dbReference type="Proteomes" id="UP000001817"/>
    </source>
</evidence>
<protein>
    <submittedName>
        <fullName evidence="5">Transcriptional regulator, GntR family</fullName>
    </submittedName>
</protein>
<dbReference type="SMART" id="SM00345">
    <property type="entry name" value="HTH_GNTR"/>
    <property type="match status" value="1"/>
</dbReference>
<dbReference type="Pfam" id="PF00392">
    <property type="entry name" value="GntR"/>
    <property type="match status" value="1"/>
</dbReference>
<dbReference type="PANTHER" id="PTHR43537:SF24">
    <property type="entry name" value="GLUCONATE OPERON TRANSCRIPTIONAL REPRESSOR"/>
    <property type="match status" value="1"/>
</dbReference>
<dbReference type="InterPro" id="IPR036390">
    <property type="entry name" value="WH_DNA-bd_sf"/>
</dbReference>
<name>Q13I73_PARXL</name>
<dbReference type="InterPro" id="IPR036388">
    <property type="entry name" value="WH-like_DNA-bd_sf"/>
</dbReference>
<reference evidence="5 6" key="1">
    <citation type="journal article" date="2006" name="Proc. Natl. Acad. Sci. U.S.A.">
        <title>Burkholderia xenovorans LB400 harbors a multi-replicon, 9.73-Mbp genome shaped for versatility.</title>
        <authorList>
            <person name="Chain P.S."/>
            <person name="Denef V.J."/>
            <person name="Konstantinidis K.T."/>
            <person name="Vergez L.M."/>
            <person name="Agullo L."/>
            <person name="Reyes V.L."/>
            <person name="Hauser L."/>
            <person name="Cordova M."/>
            <person name="Gomez L."/>
            <person name="Gonzalez M."/>
            <person name="Land M."/>
            <person name="Lao V."/>
            <person name="Larimer F."/>
            <person name="LiPuma J.J."/>
            <person name="Mahenthiralingam E."/>
            <person name="Malfatti S.A."/>
            <person name="Marx C.J."/>
            <person name="Parnell J.J."/>
            <person name="Ramette A."/>
            <person name="Richardson P."/>
            <person name="Seeger M."/>
            <person name="Smith D."/>
            <person name="Spilker T."/>
            <person name="Sul W.J."/>
            <person name="Tsoi T.V."/>
            <person name="Ulrich L.E."/>
            <person name="Zhulin I.B."/>
            <person name="Tiedje J.M."/>
        </authorList>
    </citation>
    <scope>NUCLEOTIDE SEQUENCE [LARGE SCALE GENOMIC DNA]</scope>
    <source>
        <strain evidence="5 6">LB400</strain>
    </source>
</reference>
<accession>Q13I73</accession>
<dbReference type="AlphaFoldDB" id="Q13I73"/>
<gene>
    <name evidence="5" type="ORF">Bxe_C0293</name>
</gene>
<dbReference type="KEGG" id="bxe:Bxe_C0293"/>
<dbReference type="Gene3D" id="1.10.10.10">
    <property type="entry name" value="Winged helix-like DNA-binding domain superfamily/Winged helix DNA-binding domain"/>
    <property type="match status" value="1"/>
</dbReference>
<dbReference type="CDD" id="cd07377">
    <property type="entry name" value="WHTH_GntR"/>
    <property type="match status" value="1"/>
</dbReference>
<dbReference type="SMART" id="SM00895">
    <property type="entry name" value="FCD"/>
    <property type="match status" value="1"/>
</dbReference>
<keyword evidence="6" id="KW-1185">Reference proteome</keyword>
<dbReference type="InterPro" id="IPR008920">
    <property type="entry name" value="TF_FadR/GntR_C"/>
</dbReference>
<dbReference type="InterPro" id="IPR000524">
    <property type="entry name" value="Tscrpt_reg_HTH_GntR"/>
</dbReference>
<evidence type="ECO:0000259" key="4">
    <source>
        <dbReference type="PROSITE" id="PS50949"/>
    </source>
</evidence>
<dbReference type="STRING" id="266265.Bxe_C0293"/>
<dbReference type="GO" id="GO:0003677">
    <property type="term" value="F:DNA binding"/>
    <property type="evidence" value="ECO:0007669"/>
    <property type="project" value="UniProtKB-KW"/>
</dbReference>
<sequence>MDARAHLPLKKTMSDLAKEGVASRRIANELRSAILNGLISPGTRIFQEEIAERFGASRLPVREALRILESEGLILLKSNSGAWVAKLDLAECVEIYKIRERLEPLALRESIPKLADAEIASIERVCEETEKASHIDNFLALDRQFHLLTYQRCQMALLGAMVERFWNTTQQYRRAYWNLLGIDERNWAIYEHRLIVDAIKRRDPDDGERVLLSHIRRARLALEGSPKLFD</sequence>
<keyword evidence="2" id="KW-0238">DNA-binding</keyword>
<feature type="domain" description="HTH gntR-type" evidence="4">
    <location>
        <begin position="20"/>
        <end position="87"/>
    </location>
</feature>
<dbReference type="Pfam" id="PF07729">
    <property type="entry name" value="FCD"/>
    <property type="match status" value="1"/>
</dbReference>
<keyword evidence="3" id="KW-0804">Transcription</keyword>
<dbReference type="Gene3D" id="1.20.120.530">
    <property type="entry name" value="GntR ligand-binding domain-like"/>
    <property type="match status" value="1"/>
</dbReference>
<dbReference type="EMBL" id="CP000272">
    <property type="protein sequence ID" value="ABE36216.1"/>
    <property type="molecule type" value="Genomic_DNA"/>
</dbReference>
<dbReference type="InterPro" id="IPR011711">
    <property type="entry name" value="GntR_C"/>
</dbReference>
<dbReference type="PROSITE" id="PS50949">
    <property type="entry name" value="HTH_GNTR"/>
    <property type="match status" value="1"/>
</dbReference>
<evidence type="ECO:0000256" key="3">
    <source>
        <dbReference type="ARBA" id="ARBA00023163"/>
    </source>
</evidence>
<proteinExistence type="predicted"/>